<feature type="signal peptide" evidence="3">
    <location>
        <begin position="1"/>
        <end position="24"/>
    </location>
</feature>
<dbReference type="PANTHER" id="PTHR47235:SF1">
    <property type="entry name" value="BLR6548 PROTEIN"/>
    <property type="match status" value="1"/>
</dbReference>
<evidence type="ECO:0000313" key="5">
    <source>
        <dbReference type="EMBL" id="AAZ48269.1"/>
    </source>
</evidence>
<name>Q47A62_DECAR</name>
<dbReference type="KEGG" id="dar:Daro_3540"/>
<dbReference type="CDD" id="cd06326">
    <property type="entry name" value="PBP1_ABC_ligand_binding-like"/>
    <property type="match status" value="1"/>
</dbReference>
<dbReference type="InterPro" id="IPR028082">
    <property type="entry name" value="Peripla_BP_I"/>
</dbReference>
<dbReference type="eggNOG" id="COG0683">
    <property type="taxonomic scope" value="Bacteria"/>
</dbReference>
<accession>Q47A62</accession>
<organism evidence="5">
    <name type="scientific">Dechloromonas aromatica (strain RCB)</name>
    <dbReference type="NCBI Taxonomy" id="159087"/>
    <lineage>
        <taxon>Bacteria</taxon>
        <taxon>Pseudomonadati</taxon>
        <taxon>Pseudomonadota</taxon>
        <taxon>Betaproteobacteria</taxon>
        <taxon>Rhodocyclales</taxon>
        <taxon>Azonexaceae</taxon>
        <taxon>Dechloromonas</taxon>
    </lineage>
</organism>
<dbReference type="OrthoDB" id="9777352at2"/>
<evidence type="ECO:0000259" key="4">
    <source>
        <dbReference type="Pfam" id="PF13458"/>
    </source>
</evidence>
<dbReference type="Gene3D" id="3.40.50.2300">
    <property type="match status" value="2"/>
</dbReference>
<dbReference type="InterPro" id="IPR028081">
    <property type="entry name" value="Leu-bd"/>
</dbReference>
<dbReference type="HOGENOM" id="CLU_027128_7_0_4"/>
<dbReference type="STRING" id="159087.Daro_3540"/>
<feature type="chain" id="PRO_5004233255" evidence="3">
    <location>
        <begin position="25"/>
        <end position="377"/>
    </location>
</feature>
<dbReference type="SUPFAM" id="SSF53822">
    <property type="entry name" value="Periplasmic binding protein-like I"/>
    <property type="match status" value="1"/>
</dbReference>
<dbReference type="AlphaFoldDB" id="Q47A62"/>
<sequence>MNWKLVVRGVVGVLGVVSSSFVMAETGVSDSTILVGQSVPLSGPSQELGSEMKLGVQLYFDQVNSQGGINGRKLELKVLDDGYEPERTAANTRQLIGKEGVFSLLGFVGTPTSVAALQVSNPAKVPFVGAFTGADALRVPFNRYVFNIRASYAEECERIVEQFTSLNVKRIAVFFQNDGFGKAVLSGVERAMEKRGLQVINSTAIERNSLNVAPAAKAIAAVRPDMVIMAVPYKPSAAFINAIRGEGAAPQFYTVSFVGPQALAKELGPNGAGVGISQVMPFPWSINAPIVREYQKLLQGKAEPSYVSLEGFIAAKVFVEGVKRAGKDLTREKLIGAMEGMHSYDTGGYAVSFGPNDHNGSKFVELTVLRRDGKIMR</sequence>
<comment type="similarity">
    <text evidence="1">Belongs to the leucine-binding protein family.</text>
</comment>
<dbReference type="EMBL" id="CP000089">
    <property type="protein sequence ID" value="AAZ48269.1"/>
    <property type="molecule type" value="Genomic_DNA"/>
</dbReference>
<dbReference type="Pfam" id="PF13458">
    <property type="entry name" value="Peripla_BP_6"/>
    <property type="match status" value="1"/>
</dbReference>
<dbReference type="PANTHER" id="PTHR47235">
    <property type="entry name" value="BLR6548 PROTEIN"/>
    <property type="match status" value="1"/>
</dbReference>
<keyword evidence="2 3" id="KW-0732">Signal</keyword>
<protein>
    <submittedName>
        <fullName evidence="5">Amino acid/amide ABC transporter substrate-binding protein, HAAT family</fullName>
    </submittedName>
</protein>
<gene>
    <name evidence="5" type="ordered locus">Daro_3540</name>
</gene>
<evidence type="ECO:0000256" key="2">
    <source>
        <dbReference type="ARBA" id="ARBA00022729"/>
    </source>
</evidence>
<evidence type="ECO:0000256" key="1">
    <source>
        <dbReference type="ARBA" id="ARBA00010062"/>
    </source>
</evidence>
<feature type="domain" description="Leucine-binding protein" evidence="4">
    <location>
        <begin position="33"/>
        <end position="367"/>
    </location>
</feature>
<evidence type="ECO:0000256" key="3">
    <source>
        <dbReference type="SAM" id="SignalP"/>
    </source>
</evidence>
<reference evidence="5" key="1">
    <citation type="submission" date="2005-08" db="EMBL/GenBank/DDBJ databases">
        <title>Complete sequence of Dechloromonas aromatica RCB.</title>
        <authorList>
            <person name="Salinero K.K."/>
            <person name="Copeland A."/>
            <person name="Lucas S."/>
            <person name="Lapidus A."/>
            <person name="Barry K."/>
            <person name="Detter J.C."/>
            <person name="Glavina T."/>
            <person name="Hammon N."/>
            <person name="Israni S."/>
            <person name="Pitluck S."/>
            <person name="Di Bartolo G."/>
            <person name="Trong S."/>
            <person name="Schmutz J."/>
            <person name="Larimer F."/>
            <person name="Land M."/>
            <person name="Ivanova N."/>
            <person name="Richardson P."/>
        </authorList>
    </citation>
    <scope>NUCLEOTIDE SEQUENCE</scope>
    <source>
        <strain evidence="5">RCB</strain>
    </source>
</reference>
<proteinExistence type="inferred from homology"/>